<keyword evidence="4" id="KW-0808">Transferase</keyword>
<dbReference type="InterPro" id="IPR003594">
    <property type="entry name" value="HATPase_dom"/>
</dbReference>
<dbReference type="RefSeq" id="WP_125537129.1">
    <property type="nucleotide sequence ID" value="NZ_BMUJ01000011.1"/>
</dbReference>
<evidence type="ECO:0000259" key="13">
    <source>
        <dbReference type="Pfam" id="PF07730"/>
    </source>
</evidence>
<dbReference type="SUPFAM" id="SSF55874">
    <property type="entry name" value="ATPase domain of HSP90 chaperone/DNA topoisomerase II/histidine kinase"/>
    <property type="match status" value="1"/>
</dbReference>
<sequence>MGKGRRVRPLPVLFMGAQLLLWFSVVASSKEPPDTVEWITAFCATALAVVALDRRHRAPLAALGVIVAVSVVGQILAPPDLLGLVPGPAVMVALFTVTVLCSWPVGLGATAAVAVVQLLQAAARHGVGGLLLSDWLTGVGPFLLVSALGTGRRHWLRERQATAERLAGAEQQQAQAAEAERERLAGELHDISAHHLTSVVVSVEAARRLGDSRPDLAAEALAFARRTARETQSALRRLVAVMQVDDPPAPQAMTAPIETLIAGFGRLGRPVSVSLPADLTGPAAEAAHGIIREALTNALRYAPGAAVSVRVQRDGDTLHLTVDNGRPPGGAHTGTAGIGSGRGVEGMQRRAAVLGGRLSAGPRPDGGWRVHAVLPDAASGPRPSPGRRRDFPREQRIADRAVFGSAAAVASGVALTKAEDAGYGAGTCLLLVSVLTLHALPLLWRRHAPWAVLAVTGAAALLWPVLLRGGALPPSSAICFLGGGIVAPAAVYAIAAYGRVLRTAPVPSGRNVPPPTAHPLTCPAGSRLSFLSVPAAVLPSAISFTAAFAADGTLLGDPAGPFLVLFLACWTLVVSGLGCTAAWGAGWLMHRRRRRELSREDTALTTVLSSTRAMVHGERQRVAVGLRETVLRQTDRMISSAEEGSLEQVAAATRATLSAMRQLLGSLDAGRAPKAPRRAVVANTPRM</sequence>
<comment type="caution">
    <text evidence="14">The sequence shown here is derived from an EMBL/GenBank/DDBJ whole genome shotgun (WGS) entry which is preliminary data.</text>
</comment>
<keyword evidence="6 14" id="KW-0418">Kinase</keyword>
<evidence type="ECO:0000256" key="5">
    <source>
        <dbReference type="ARBA" id="ARBA00022741"/>
    </source>
</evidence>
<keyword evidence="8" id="KW-0902">Two-component regulatory system</keyword>
<feature type="domain" description="Histidine kinase/HSP90-like ATPase" evidence="12">
    <location>
        <begin position="287"/>
        <end position="376"/>
    </location>
</feature>
<feature type="transmembrane region" description="Helical" evidence="11">
    <location>
        <begin position="562"/>
        <end position="589"/>
    </location>
</feature>
<keyword evidence="11" id="KW-0812">Transmembrane</keyword>
<dbReference type="CDD" id="cd16917">
    <property type="entry name" value="HATPase_UhpB-NarQ-NarX-like"/>
    <property type="match status" value="1"/>
</dbReference>
<feature type="transmembrane region" description="Helical" evidence="11">
    <location>
        <begin position="89"/>
        <end position="116"/>
    </location>
</feature>
<evidence type="ECO:0000313" key="14">
    <source>
        <dbReference type="EMBL" id="MFC6505446.1"/>
    </source>
</evidence>
<keyword evidence="15" id="KW-1185">Reference proteome</keyword>
<evidence type="ECO:0000256" key="2">
    <source>
        <dbReference type="ARBA" id="ARBA00012438"/>
    </source>
</evidence>
<evidence type="ECO:0000256" key="8">
    <source>
        <dbReference type="ARBA" id="ARBA00023012"/>
    </source>
</evidence>
<keyword evidence="11" id="KW-0472">Membrane</keyword>
<evidence type="ECO:0000256" key="4">
    <source>
        <dbReference type="ARBA" id="ARBA00022679"/>
    </source>
</evidence>
<dbReference type="Proteomes" id="UP001596321">
    <property type="component" value="Unassembled WGS sequence"/>
</dbReference>
<feature type="transmembrane region" description="Helical" evidence="11">
    <location>
        <begin position="475"/>
        <end position="495"/>
    </location>
</feature>
<dbReference type="Gene3D" id="3.30.565.10">
    <property type="entry name" value="Histidine kinase-like ATPase, C-terminal domain"/>
    <property type="match status" value="1"/>
</dbReference>
<dbReference type="InterPro" id="IPR050482">
    <property type="entry name" value="Sensor_HK_TwoCompSys"/>
</dbReference>
<protein>
    <recommendedName>
        <fullName evidence="2">histidine kinase</fullName>
        <ecNumber evidence="2">2.7.13.3</ecNumber>
    </recommendedName>
</protein>
<evidence type="ECO:0000256" key="6">
    <source>
        <dbReference type="ARBA" id="ARBA00022777"/>
    </source>
</evidence>
<keyword evidence="5" id="KW-0547">Nucleotide-binding</keyword>
<dbReference type="EMBL" id="JBHSUW010000001">
    <property type="protein sequence ID" value="MFC6505446.1"/>
    <property type="molecule type" value="Genomic_DNA"/>
</dbReference>
<dbReference type="PANTHER" id="PTHR24421:SF10">
    <property type="entry name" value="NITRATE_NITRITE SENSOR PROTEIN NARQ"/>
    <property type="match status" value="1"/>
</dbReference>
<dbReference type="Pfam" id="PF07730">
    <property type="entry name" value="HisKA_3"/>
    <property type="match status" value="1"/>
</dbReference>
<dbReference type="Gene3D" id="1.20.5.1930">
    <property type="match status" value="1"/>
</dbReference>
<dbReference type="EC" id="2.7.13.3" evidence="2"/>
<keyword evidence="3" id="KW-0597">Phosphoprotein</keyword>
<evidence type="ECO:0000259" key="12">
    <source>
        <dbReference type="Pfam" id="PF02518"/>
    </source>
</evidence>
<accession>A0ABW1Y713</accession>
<evidence type="ECO:0000313" key="15">
    <source>
        <dbReference type="Proteomes" id="UP001596321"/>
    </source>
</evidence>
<feature type="transmembrane region" description="Helical" evidence="11">
    <location>
        <begin position="38"/>
        <end position="53"/>
    </location>
</feature>
<keyword evidence="9" id="KW-0175">Coiled coil</keyword>
<gene>
    <name evidence="14" type="ORF">ACFQFF_29230</name>
</gene>
<proteinExistence type="predicted"/>
<feature type="coiled-coil region" evidence="9">
    <location>
        <begin position="167"/>
        <end position="194"/>
    </location>
</feature>
<evidence type="ECO:0000256" key="10">
    <source>
        <dbReference type="SAM" id="MobiDB-lite"/>
    </source>
</evidence>
<feature type="transmembrane region" description="Helical" evidence="11">
    <location>
        <begin position="421"/>
        <end position="443"/>
    </location>
</feature>
<dbReference type="PANTHER" id="PTHR24421">
    <property type="entry name" value="NITRATE/NITRITE SENSOR PROTEIN NARX-RELATED"/>
    <property type="match status" value="1"/>
</dbReference>
<reference evidence="15" key="1">
    <citation type="journal article" date="2019" name="Int. J. Syst. Evol. Microbiol.">
        <title>The Global Catalogue of Microorganisms (GCM) 10K type strain sequencing project: providing services to taxonomists for standard genome sequencing and annotation.</title>
        <authorList>
            <consortium name="The Broad Institute Genomics Platform"/>
            <consortium name="The Broad Institute Genome Sequencing Center for Infectious Disease"/>
            <person name="Wu L."/>
            <person name="Ma J."/>
        </authorList>
    </citation>
    <scope>NUCLEOTIDE SEQUENCE [LARGE SCALE GENOMIC DNA]</scope>
    <source>
        <strain evidence="15">JCM 4504</strain>
    </source>
</reference>
<dbReference type="InterPro" id="IPR036890">
    <property type="entry name" value="HATPase_C_sf"/>
</dbReference>
<keyword evidence="11" id="KW-1133">Transmembrane helix</keyword>
<feature type="transmembrane region" description="Helical" evidence="11">
    <location>
        <begin position="528"/>
        <end position="550"/>
    </location>
</feature>
<evidence type="ECO:0000256" key="11">
    <source>
        <dbReference type="SAM" id="Phobius"/>
    </source>
</evidence>
<feature type="region of interest" description="Disordered" evidence="10">
    <location>
        <begin position="319"/>
        <end position="343"/>
    </location>
</feature>
<evidence type="ECO:0000256" key="3">
    <source>
        <dbReference type="ARBA" id="ARBA00022553"/>
    </source>
</evidence>
<feature type="transmembrane region" description="Helical" evidence="11">
    <location>
        <begin position="60"/>
        <end position="77"/>
    </location>
</feature>
<feature type="compositionally biased region" description="Gly residues" evidence="10">
    <location>
        <begin position="327"/>
        <end position="343"/>
    </location>
</feature>
<dbReference type="Pfam" id="PF02518">
    <property type="entry name" value="HATPase_c"/>
    <property type="match status" value="1"/>
</dbReference>
<keyword evidence="7" id="KW-0067">ATP-binding</keyword>
<comment type="catalytic activity">
    <reaction evidence="1">
        <text>ATP + protein L-histidine = ADP + protein N-phospho-L-histidine.</text>
        <dbReference type="EC" id="2.7.13.3"/>
    </reaction>
</comment>
<feature type="domain" description="Signal transduction histidine kinase subgroup 3 dimerisation and phosphoacceptor" evidence="13">
    <location>
        <begin position="180"/>
        <end position="243"/>
    </location>
</feature>
<evidence type="ECO:0000256" key="7">
    <source>
        <dbReference type="ARBA" id="ARBA00022840"/>
    </source>
</evidence>
<dbReference type="GO" id="GO:0016301">
    <property type="term" value="F:kinase activity"/>
    <property type="evidence" value="ECO:0007669"/>
    <property type="project" value="UniProtKB-KW"/>
</dbReference>
<name>A0ABW1Y713_STRPL</name>
<dbReference type="InterPro" id="IPR011712">
    <property type="entry name" value="Sig_transdc_His_kin_sub3_dim/P"/>
</dbReference>
<evidence type="ECO:0000256" key="9">
    <source>
        <dbReference type="SAM" id="Coils"/>
    </source>
</evidence>
<feature type="transmembrane region" description="Helical" evidence="11">
    <location>
        <begin position="450"/>
        <end position="469"/>
    </location>
</feature>
<organism evidence="14 15">
    <name type="scientific">Streptomyces plicatus</name>
    <dbReference type="NCBI Taxonomy" id="1922"/>
    <lineage>
        <taxon>Bacteria</taxon>
        <taxon>Bacillati</taxon>
        <taxon>Actinomycetota</taxon>
        <taxon>Actinomycetes</taxon>
        <taxon>Kitasatosporales</taxon>
        <taxon>Streptomycetaceae</taxon>
        <taxon>Streptomyces</taxon>
        <taxon>Streptomyces rochei group</taxon>
    </lineage>
</organism>
<evidence type="ECO:0000256" key="1">
    <source>
        <dbReference type="ARBA" id="ARBA00000085"/>
    </source>
</evidence>